<dbReference type="Proteomes" id="UP000550401">
    <property type="component" value="Unassembled WGS sequence"/>
</dbReference>
<dbReference type="GO" id="GO:0030170">
    <property type="term" value="F:pyridoxal phosphate binding"/>
    <property type="evidence" value="ECO:0007669"/>
    <property type="project" value="InterPro"/>
</dbReference>
<dbReference type="GO" id="GO:0003824">
    <property type="term" value="F:catalytic activity"/>
    <property type="evidence" value="ECO:0007669"/>
    <property type="project" value="InterPro"/>
</dbReference>
<reference evidence="2 3" key="1">
    <citation type="submission" date="2020-07" db="EMBL/GenBank/DDBJ databases">
        <title>Genomic Encyclopedia of Type Strains, Phase IV (KMG-V): Genome sequencing to study the core and pangenomes of soil and plant-associated prokaryotes.</title>
        <authorList>
            <person name="Whitman W."/>
        </authorList>
    </citation>
    <scope>NUCLEOTIDE SEQUENCE [LARGE SCALE GENOMIC DNA]</scope>
    <source>
        <strain evidence="2 3">RH2WT43</strain>
    </source>
</reference>
<comment type="caution">
    <text evidence="2">The sequence shown here is derived from an EMBL/GenBank/DDBJ whole genome shotgun (WGS) entry which is preliminary data.</text>
</comment>
<evidence type="ECO:0000313" key="3">
    <source>
        <dbReference type="Proteomes" id="UP000550401"/>
    </source>
</evidence>
<proteinExistence type="predicted"/>
<dbReference type="RefSeq" id="WP_182532860.1">
    <property type="nucleotide sequence ID" value="NZ_JACGXL010000008.1"/>
</dbReference>
<sequence length="270" mass="29203">MDATLSALHLFPLKSGAPLRVDSASVEARGLAGDRRWMVVDANGVFVTGRQLARLTLVAARPDGDALRLDAPGMPTLRVAAPRDGERVATAVWGADVTPLLADAAAHAWLGEFLGQPLRLVHMDDACTRKLKAKYEGRYGTDDDLVSFADGFPLLLISQAALDHLNAKLARPVPMLRFRPNLVVAGTAPHAEDGWKRIRVGEVEFEVAKACTRCVFTTVDFDRGERDPAGEPLRTLTTYRRSPDGVTFGQNLIPRGHGVVRVGDPVEVLA</sequence>
<accession>A0A839FCI2</accession>
<name>A0A839FCI2_9GAMM</name>
<dbReference type="AlphaFoldDB" id="A0A839FCI2"/>
<dbReference type="SUPFAM" id="SSF50800">
    <property type="entry name" value="PK beta-barrel domain-like"/>
    <property type="match status" value="1"/>
</dbReference>
<dbReference type="InterPro" id="IPR005302">
    <property type="entry name" value="MoCF_Sase_C"/>
</dbReference>
<organism evidence="2 3">
    <name type="scientific">Dokdonella fugitiva</name>
    <dbReference type="NCBI Taxonomy" id="328517"/>
    <lineage>
        <taxon>Bacteria</taxon>
        <taxon>Pseudomonadati</taxon>
        <taxon>Pseudomonadota</taxon>
        <taxon>Gammaproteobacteria</taxon>
        <taxon>Lysobacterales</taxon>
        <taxon>Rhodanobacteraceae</taxon>
        <taxon>Dokdonella</taxon>
    </lineage>
</organism>
<evidence type="ECO:0000313" key="2">
    <source>
        <dbReference type="EMBL" id="MBA8889831.1"/>
    </source>
</evidence>
<evidence type="ECO:0000259" key="1">
    <source>
        <dbReference type="PROSITE" id="PS51340"/>
    </source>
</evidence>
<dbReference type="Pfam" id="PF03476">
    <property type="entry name" value="MOSC_N"/>
    <property type="match status" value="1"/>
</dbReference>
<dbReference type="EMBL" id="JACGXL010000008">
    <property type="protein sequence ID" value="MBA8889831.1"/>
    <property type="molecule type" value="Genomic_DNA"/>
</dbReference>
<dbReference type="PANTHER" id="PTHR14237:SF19">
    <property type="entry name" value="MITOCHONDRIAL AMIDOXIME REDUCING COMPONENT 1"/>
    <property type="match status" value="1"/>
</dbReference>
<dbReference type="GO" id="GO:0030151">
    <property type="term" value="F:molybdenum ion binding"/>
    <property type="evidence" value="ECO:0007669"/>
    <property type="project" value="InterPro"/>
</dbReference>
<feature type="domain" description="MOSC" evidence="1">
    <location>
        <begin position="128"/>
        <end position="269"/>
    </location>
</feature>
<dbReference type="PANTHER" id="PTHR14237">
    <property type="entry name" value="MOLYBDOPTERIN COFACTOR SULFURASE MOSC"/>
    <property type="match status" value="1"/>
</dbReference>
<dbReference type="Pfam" id="PF03473">
    <property type="entry name" value="MOSC"/>
    <property type="match status" value="1"/>
</dbReference>
<dbReference type="InterPro" id="IPR005303">
    <property type="entry name" value="MOCOS_middle"/>
</dbReference>
<dbReference type="InterPro" id="IPR011037">
    <property type="entry name" value="Pyrv_Knase-like_insert_dom_sf"/>
</dbReference>
<keyword evidence="3" id="KW-1185">Reference proteome</keyword>
<dbReference type="SUPFAM" id="SSF141673">
    <property type="entry name" value="MOSC N-terminal domain-like"/>
    <property type="match status" value="1"/>
</dbReference>
<dbReference type="PROSITE" id="PS51340">
    <property type="entry name" value="MOSC"/>
    <property type="match status" value="1"/>
</dbReference>
<gene>
    <name evidence="2" type="ORF">FHW12_004078</name>
</gene>
<protein>
    <recommendedName>
        <fullName evidence="1">MOSC domain-containing protein</fullName>
    </recommendedName>
</protein>